<gene>
    <name evidence="1" type="ORF">Bhyg_01476</name>
</gene>
<evidence type="ECO:0000313" key="2">
    <source>
        <dbReference type="Proteomes" id="UP001151699"/>
    </source>
</evidence>
<organism evidence="1 2">
    <name type="scientific">Pseudolycoriella hygida</name>
    <dbReference type="NCBI Taxonomy" id="35572"/>
    <lineage>
        <taxon>Eukaryota</taxon>
        <taxon>Metazoa</taxon>
        <taxon>Ecdysozoa</taxon>
        <taxon>Arthropoda</taxon>
        <taxon>Hexapoda</taxon>
        <taxon>Insecta</taxon>
        <taxon>Pterygota</taxon>
        <taxon>Neoptera</taxon>
        <taxon>Endopterygota</taxon>
        <taxon>Diptera</taxon>
        <taxon>Nematocera</taxon>
        <taxon>Sciaroidea</taxon>
        <taxon>Sciaridae</taxon>
        <taxon>Pseudolycoriella</taxon>
    </lineage>
</organism>
<protein>
    <submittedName>
        <fullName evidence="1">Uncharacterized protein</fullName>
    </submittedName>
</protein>
<reference evidence="1" key="1">
    <citation type="submission" date="2022-07" db="EMBL/GenBank/DDBJ databases">
        <authorList>
            <person name="Trinca V."/>
            <person name="Uliana J.V.C."/>
            <person name="Torres T.T."/>
            <person name="Ward R.J."/>
            <person name="Monesi N."/>
        </authorList>
    </citation>
    <scope>NUCLEOTIDE SEQUENCE</scope>
    <source>
        <strain evidence="1">HSMRA1968</strain>
        <tissue evidence="1">Whole embryos</tissue>
    </source>
</reference>
<accession>A0A9Q0S7F3</accession>
<dbReference type="AlphaFoldDB" id="A0A9Q0S7F3"/>
<sequence length="38" mass="4165">MGVEEYDLQNVSGCPENLFACLPLPVYVSDVIGYGDKE</sequence>
<evidence type="ECO:0000313" key="1">
    <source>
        <dbReference type="EMBL" id="KAJ6646265.1"/>
    </source>
</evidence>
<proteinExistence type="predicted"/>
<dbReference type="EMBL" id="WJQU01000001">
    <property type="protein sequence ID" value="KAJ6646265.1"/>
    <property type="molecule type" value="Genomic_DNA"/>
</dbReference>
<keyword evidence="2" id="KW-1185">Reference proteome</keyword>
<dbReference type="Proteomes" id="UP001151699">
    <property type="component" value="Chromosome A"/>
</dbReference>
<comment type="caution">
    <text evidence="1">The sequence shown here is derived from an EMBL/GenBank/DDBJ whole genome shotgun (WGS) entry which is preliminary data.</text>
</comment>
<name>A0A9Q0S7F3_9DIPT</name>